<evidence type="ECO:0000256" key="1">
    <source>
        <dbReference type="SAM" id="MobiDB-lite"/>
    </source>
</evidence>
<gene>
    <name evidence="2" type="ORF">ACFP4F_31420</name>
</gene>
<organism evidence="2 3">
    <name type="scientific">Streptomyces ochraceiscleroticus</name>
    <dbReference type="NCBI Taxonomy" id="47761"/>
    <lineage>
        <taxon>Bacteria</taxon>
        <taxon>Bacillati</taxon>
        <taxon>Actinomycetota</taxon>
        <taxon>Actinomycetes</taxon>
        <taxon>Kitasatosporales</taxon>
        <taxon>Streptomycetaceae</taxon>
        <taxon>Streptomyces</taxon>
    </lineage>
</organism>
<comment type="caution">
    <text evidence="2">The sequence shown here is derived from an EMBL/GenBank/DDBJ whole genome shotgun (WGS) entry which is preliminary data.</text>
</comment>
<accession>A0ABW1MT63</accession>
<protein>
    <recommendedName>
        <fullName evidence="4">LigA protein</fullName>
    </recommendedName>
</protein>
<keyword evidence="3" id="KW-1185">Reference proteome</keyword>
<dbReference type="RefSeq" id="WP_245659312.1">
    <property type="nucleotide sequence ID" value="NZ_JBHSPX010000009.1"/>
</dbReference>
<evidence type="ECO:0008006" key="4">
    <source>
        <dbReference type="Google" id="ProtNLM"/>
    </source>
</evidence>
<proteinExistence type="predicted"/>
<dbReference type="EMBL" id="JBHSPX010000009">
    <property type="protein sequence ID" value="MFC6067029.1"/>
    <property type="molecule type" value="Genomic_DNA"/>
</dbReference>
<name>A0ABW1MT63_9ACTN</name>
<sequence>MAAPDYRIDGFAPASGRVEDDFHWVTIGDDTYAGLAAHHTADGRHSFLLLYDGAAIWDIPGTAEYLGMHIERDLNASTFSFDVVRRPTVPLTQHWLIHRGCPAEVIEPDGSVSPRPADALTAHLEDQLRHHSEGRYTLLDHYTDNPGNDAEGIQVSTLLYDHHPDAADTPYRIFLEETVPSFATYTVREGAFPTAEAAGAWMRTRDTPLPLAPVPQDGLGRRAAAARARTTAPMPRPKPDRSQPGTGDRAEHGPHEAQPLMSARYAFAAHPDALADLRDAPENIRDLALLELQHLVHGNERGAALQRELTGCHKVYVDPQTRWRMVIQYRDAPASSQHQREIFLLAVGERQDHAAYRAAAWRLQRERRHTGAARTPAEPALPDPAATATAPVQPTAKRPPQPRMPRCRLCNVLIASADQLTPTGTSYDAHRV</sequence>
<evidence type="ECO:0000313" key="2">
    <source>
        <dbReference type="EMBL" id="MFC6067029.1"/>
    </source>
</evidence>
<feature type="region of interest" description="Disordered" evidence="1">
    <location>
        <begin position="211"/>
        <end position="255"/>
    </location>
</feature>
<dbReference type="Proteomes" id="UP001596139">
    <property type="component" value="Unassembled WGS sequence"/>
</dbReference>
<feature type="compositionally biased region" description="Low complexity" evidence="1">
    <location>
        <begin position="221"/>
        <end position="232"/>
    </location>
</feature>
<reference evidence="3" key="1">
    <citation type="journal article" date="2019" name="Int. J. Syst. Evol. Microbiol.">
        <title>The Global Catalogue of Microorganisms (GCM) 10K type strain sequencing project: providing services to taxonomists for standard genome sequencing and annotation.</title>
        <authorList>
            <consortium name="The Broad Institute Genomics Platform"/>
            <consortium name="The Broad Institute Genome Sequencing Center for Infectious Disease"/>
            <person name="Wu L."/>
            <person name="Ma J."/>
        </authorList>
    </citation>
    <scope>NUCLEOTIDE SEQUENCE [LARGE SCALE GENOMIC DNA]</scope>
    <source>
        <strain evidence="3">CGMCC 1.15180</strain>
    </source>
</reference>
<feature type="region of interest" description="Disordered" evidence="1">
    <location>
        <begin position="367"/>
        <end position="404"/>
    </location>
</feature>
<evidence type="ECO:0000313" key="3">
    <source>
        <dbReference type="Proteomes" id="UP001596139"/>
    </source>
</evidence>
<feature type="compositionally biased region" description="Low complexity" evidence="1">
    <location>
        <begin position="375"/>
        <end position="396"/>
    </location>
</feature>